<evidence type="ECO:0000313" key="2">
    <source>
        <dbReference type="Proteomes" id="UP001154282"/>
    </source>
</evidence>
<dbReference type="Proteomes" id="UP001154282">
    <property type="component" value="Unassembled WGS sequence"/>
</dbReference>
<name>A0AAV0HJK8_9ROSI</name>
<keyword evidence="2" id="KW-1185">Reference proteome</keyword>
<sequence>MIMARGMIAKYGVIKLNLCSLIFWWKKLKRKIVLLQPFHQLDSPISLLV</sequence>
<gene>
    <name evidence="1" type="ORF">LITE_LOCUS4781</name>
</gene>
<accession>A0AAV0HJK8</accession>
<dbReference type="EMBL" id="CAMGYJ010000002">
    <property type="protein sequence ID" value="CAI0385409.1"/>
    <property type="molecule type" value="Genomic_DNA"/>
</dbReference>
<reference evidence="1" key="1">
    <citation type="submission" date="2022-08" db="EMBL/GenBank/DDBJ databases">
        <authorList>
            <person name="Gutierrez-Valencia J."/>
        </authorList>
    </citation>
    <scope>NUCLEOTIDE SEQUENCE</scope>
</reference>
<protein>
    <submittedName>
        <fullName evidence="1">Uncharacterized protein</fullName>
    </submittedName>
</protein>
<organism evidence="1 2">
    <name type="scientific">Linum tenue</name>
    <dbReference type="NCBI Taxonomy" id="586396"/>
    <lineage>
        <taxon>Eukaryota</taxon>
        <taxon>Viridiplantae</taxon>
        <taxon>Streptophyta</taxon>
        <taxon>Embryophyta</taxon>
        <taxon>Tracheophyta</taxon>
        <taxon>Spermatophyta</taxon>
        <taxon>Magnoliopsida</taxon>
        <taxon>eudicotyledons</taxon>
        <taxon>Gunneridae</taxon>
        <taxon>Pentapetalae</taxon>
        <taxon>rosids</taxon>
        <taxon>fabids</taxon>
        <taxon>Malpighiales</taxon>
        <taxon>Linaceae</taxon>
        <taxon>Linum</taxon>
    </lineage>
</organism>
<proteinExistence type="predicted"/>
<dbReference type="AlphaFoldDB" id="A0AAV0HJK8"/>
<evidence type="ECO:0000313" key="1">
    <source>
        <dbReference type="EMBL" id="CAI0385409.1"/>
    </source>
</evidence>
<comment type="caution">
    <text evidence="1">The sequence shown here is derived from an EMBL/GenBank/DDBJ whole genome shotgun (WGS) entry which is preliminary data.</text>
</comment>